<keyword evidence="2 4" id="KW-0819">tRNA processing</keyword>
<evidence type="ECO:0000256" key="6">
    <source>
        <dbReference type="PIRSR" id="PIRSR001430-2"/>
    </source>
</evidence>
<dbReference type="SUPFAM" id="SSF55120">
    <property type="entry name" value="Pseudouridine synthase"/>
    <property type="match status" value="1"/>
</dbReference>
<dbReference type="GO" id="GO:0160147">
    <property type="term" value="F:tRNA pseudouridine(38-40) synthase activity"/>
    <property type="evidence" value="ECO:0007669"/>
    <property type="project" value="UniProtKB-EC"/>
</dbReference>
<dbReference type="HAMAP" id="MF_00171">
    <property type="entry name" value="TruA"/>
    <property type="match status" value="1"/>
</dbReference>
<evidence type="ECO:0000256" key="5">
    <source>
        <dbReference type="PIRSR" id="PIRSR001430-1"/>
    </source>
</evidence>
<dbReference type="Pfam" id="PF01416">
    <property type="entry name" value="PseudoU_synth_1"/>
    <property type="match status" value="1"/>
</dbReference>
<accession>A0AAJ1BC12</accession>
<dbReference type="InterPro" id="IPR020094">
    <property type="entry name" value="TruA/RsuA/RluB/E/F_N"/>
</dbReference>
<dbReference type="InterPro" id="IPR020095">
    <property type="entry name" value="PsdUridine_synth_TruA_C"/>
</dbReference>
<dbReference type="InterPro" id="IPR020103">
    <property type="entry name" value="PsdUridine_synth_cat_dom_sf"/>
</dbReference>
<dbReference type="GO" id="GO:0003723">
    <property type="term" value="F:RNA binding"/>
    <property type="evidence" value="ECO:0007669"/>
    <property type="project" value="InterPro"/>
</dbReference>
<dbReference type="EMBL" id="JAKNHJ010000010">
    <property type="protein sequence ID" value="MCG4618063.1"/>
    <property type="molecule type" value="Genomic_DNA"/>
</dbReference>
<dbReference type="PANTHER" id="PTHR11142:SF0">
    <property type="entry name" value="TRNA PSEUDOURIDINE SYNTHASE-LIKE 1"/>
    <property type="match status" value="1"/>
</dbReference>
<dbReference type="AlphaFoldDB" id="A0AAJ1BC12"/>
<dbReference type="PANTHER" id="PTHR11142">
    <property type="entry name" value="PSEUDOURIDYLATE SYNTHASE"/>
    <property type="match status" value="1"/>
</dbReference>
<comment type="function">
    <text evidence="4">Formation of pseudouridine at positions 38, 39 and 40 in the anticodon stem and loop of transfer RNAs.</text>
</comment>
<evidence type="ECO:0000313" key="9">
    <source>
        <dbReference type="EMBL" id="MCG4618063.1"/>
    </source>
</evidence>
<comment type="caution">
    <text evidence="4">Lacks conserved residue(s) required for the propagation of feature annotation.</text>
</comment>
<dbReference type="Gene3D" id="3.30.70.580">
    <property type="entry name" value="Pseudouridine synthase I, catalytic domain, N-terminal subdomain"/>
    <property type="match status" value="1"/>
</dbReference>
<dbReference type="CDD" id="cd02570">
    <property type="entry name" value="PseudoU_synth_EcTruA"/>
    <property type="match status" value="1"/>
</dbReference>
<organism evidence="9 10">
    <name type="scientific">Varibaculum cambriense</name>
    <dbReference type="NCBI Taxonomy" id="184870"/>
    <lineage>
        <taxon>Bacteria</taxon>
        <taxon>Bacillati</taxon>
        <taxon>Actinomycetota</taxon>
        <taxon>Actinomycetes</taxon>
        <taxon>Actinomycetales</taxon>
        <taxon>Actinomycetaceae</taxon>
        <taxon>Varibaculum</taxon>
    </lineage>
</organism>
<comment type="similarity">
    <text evidence="1 4 7">Belongs to the tRNA pseudouridine synthase TruA family.</text>
</comment>
<sequence>MGADHLMDGSIRLRLDLAYRGAPFHGWARQPGLLTVQGRLEEALSLITRQPAQLTVAGRTDAGVHARGQVAHLDVTKDFWLSLSRGREENDQVRGERLRARLEGLAGRGLNGALAIKQVRVVSRDFDARFSALSRTYRYLICDDPRAQDPCRLDIARTSSPLEETTMQVAAQALCGEHDFLPFAKPREGATTVRTLHSFNISRPGAGIVQAMIRADAFCHSQVRFMMGALIEIGRGKYEPNWVGELLAAGVRDQRVPLADGRGLTLWEVAYPPEDEYALQAQKAKVVRTLPENSPS</sequence>
<evidence type="ECO:0000256" key="1">
    <source>
        <dbReference type="ARBA" id="ARBA00009375"/>
    </source>
</evidence>
<keyword evidence="3 4" id="KW-0413">Isomerase</keyword>
<protein>
    <recommendedName>
        <fullName evidence="4">tRNA pseudouridine synthase A</fullName>
        <ecNumber evidence="4">5.4.99.12</ecNumber>
    </recommendedName>
    <alternativeName>
        <fullName evidence="4">tRNA pseudouridine(38-40) synthase</fullName>
    </alternativeName>
    <alternativeName>
        <fullName evidence="4">tRNA pseudouridylate synthase I</fullName>
    </alternativeName>
    <alternativeName>
        <fullName evidence="4">tRNA-uridine isomerase I</fullName>
    </alternativeName>
</protein>
<gene>
    <name evidence="4 9" type="primary">truA</name>
    <name evidence="9" type="ORF">L0M99_06105</name>
</gene>
<evidence type="ECO:0000256" key="7">
    <source>
        <dbReference type="RuleBase" id="RU003792"/>
    </source>
</evidence>
<dbReference type="PIRSF" id="PIRSF001430">
    <property type="entry name" value="tRNA_psdUrid_synth"/>
    <property type="match status" value="1"/>
</dbReference>
<comment type="catalytic activity">
    <reaction evidence="4 7">
        <text>uridine(38/39/40) in tRNA = pseudouridine(38/39/40) in tRNA</text>
        <dbReference type="Rhea" id="RHEA:22376"/>
        <dbReference type="Rhea" id="RHEA-COMP:10085"/>
        <dbReference type="Rhea" id="RHEA-COMP:10087"/>
        <dbReference type="ChEBI" id="CHEBI:65314"/>
        <dbReference type="ChEBI" id="CHEBI:65315"/>
        <dbReference type="EC" id="5.4.99.12"/>
    </reaction>
</comment>
<name>A0AAJ1BC12_9ACTO</name>
<evidence type="ECO:0000256" key="3">
    <source>
        <dbReference type="ARBA" id="ARBA00023235"/>
    </source>
</evidence>
<dbReference type="Proteomes" id="UP001200537">
    <property type="component" value="Unassembled WGS sequence"/>
</dbReference>
<comment type="caution">
    <text evidence="9">The sequence shown here is derived from an EMBL/GenBank/DDBJ whole genome shotgun (WGS) entry which is preliminary data.</text>
</comment>
<dbReference type="InterPro" id="IPR020097">
    <property type="entry name" value="PsdUridine_synth_TruA_a/b_dom"/>
</dbReference>
<dbReference type="RefSeq" id="WP_038110273.1">
    <property type="nucleotide sequence ID" value="NZ_JAGZVZ010000002.1"/>
</dbReference>
<comment type="subunit">
    <text evidence="4">Homodimer.</text>
</comment>
<dbReference type="NCBIfam" id="TIGR00071">
    <property type="entry name" value="hisT_truA"/>
    <property type="match status" value="1"/>
</dbReference>
<dbReference type="GO" id="GO:0031119">
    <property type="term" value="P:tRNA pseudouridine synthesis"/>
    <property type="evidence" value="ECO:0007669"/>
    <property type="project" value="UniProtKB-UniRule"/>
</dbReference>
<evidence type="ECO:0000313" key="10">
    <source>
        <dbReference type="Proteomes" id="UP001200537"/>
    </source>
</evidence>
<evidence type="ECO:0000259" key="8">
    <source>
        <dbReference type="Pfam" id="PF01416"/>
    </source>
</evidence>
<evidence type="ECO:0000256" key="4">
    <source>
        <dbReference type="HAMAP-Rule" id="MF_00171"/>
    </source>
</evidence>
<dbReference type="EC" id="5.4.99.12" evidence="4"/>
<proteinExistence type="inferred from homology"/>
<reference evidence="9" key="1">
    <citation type="submission" date="2022-01" db="EMBL/GenBank/DDBJ databases">
        <title>Collection of gut derived symbiotic bacterial strains cultured from healthy donors.</title>
        <authorList>
            <person name="Lin H."/>
            <person name="Kohout C."/>
            <person name="Waligurski E."/>
            <person name="Pamer E.G."/>
        </authorList>
    </citation>
    <scope>NUCLEOTIDE SEQUENCE</scope>
    <source>
        <strain evidence="9">DFI.7.46</strain>
    </source>
</reference>
<feature type="domain" description="Pseudouridine synthase I TruA alpha/beta" evidence="8">
    <location>
        <begin position="170"/>
        <end position="272"/>
    </location>
</feature>
<dbReference type="Gene3D" id="3.30.70.660">
    <property type="entry name" value="Pseudouridine synthase I, catalytic domain, C-terminal subdomain"/>
    <property type="match status" value="1"/>
</dbReference>
<evidence type="ECO:0000256" key="2">
    <source>
        <dbReference type="ARBA" id="ARBA00022694"/>
    </source>
</evidence>
<dbReference type="InterPro" id="IPR001406">
    <property type="entry name" value="PsdUridine_synth_TruA"/>
</dbReference>
<feature type="active site" description="Nucleophile" evidence="4 5">
    <location>
        <position position="61"/>
    </location>
</feature>
<feature type="binding site" evidence="4 6">
    <location>
        <position position="137"/>
    </location>
    <ligand>
        <name>substrate</name>
    </ligand>
</feature>